<evidence type="ECO:0000256" key="2">
    <source>
        <dbReference type="ARBA" id="ARBA00022801"/>
    </source>
</evidence>
<dbReference type="PANTHER" id="PTHR31793:SF27">
    <property type="entry name" value="NOVEL THIOESTERASE SUPERFAMILY DOMAIN AND SAPOSIN A-TYPE DOMAIN CONTAINING PROTEIN (0610012H03RIK)"/>
    <property type="match status" value="1"/>
</dbReference>
<dbReference type="Proteomes" id="UP000030185">
    <property type="component" value="Unassembled WGS sequence"/>
</dbReference>
<dbReference type="CDD" id="cd00586">
    <property type="entry name" value="4HBT"/>
    <property type="match status" value="1"/>
</dbReference>
<organism evidence="3 4">
    <name type="scientific">Sporocytophaga myxococcoides</name>
    <dbReference type="NCBI Taxonomy" id="153721"/>
    <lineage>
        <taxon>Bacteria</taxon>
        <taxon>Pseudomonadati</taxon>
        <taxon>Bacteroidota</taxon>
        <taxon>Cytophagia</taxon>
        <taxon>Cytophagales</taxon>
        <taxon>Cytophagaceae</taxon>
        <taxon>Sporocytophaga</taxon>
    </lineage>
</organism>
<gene>
    <name evidence="3" type="ORF">MYP_52</name>
</gene>
<dbReference type="InterPro" id="IPR006684">
    <property type="entry name" value="YbgC/YbaW"/>
</dbReference>
<dbReference type="Pfam" id="PF13279">
    <property type="entry name" value="4HBT_2"/>
    <property type="match status" value="1"/>
</dbReference>
<dbReference type="EMBL" id="BBLT01000001">
    <property type="protein sequence ID" value="GAL82826.1"/>
    <property type="molecule type" value="Genomic_DNA"/>
</dbReference>
<evidence type="ECO:0000313" key="4">
    <source>
        <dbReference type="Proteomes" id="UP000030185"/>
    </source>
</evidence>
<dbReference type="OrthoDB" id="9800856at2"/>
<dbReference type="NCBIfam" id="TIGR00051">
    <property type="entry name" value="YbgC/FadM family acyl-CoA thioesterase"/>
    <property type="match status" value="1"/>
</dbReference>
<dbReference type="RefSeq" id="WP_045456903.1">
    <property type="nucleotide sequence ID" value="NZ_BBLT01000001.1"/>
</dbReference>
<keyword evidence="4" id="KW-1185">Reference proteome</keyword>
<dbReference type="InterPro" id="IPR050563">
    <property type="entry name" value="4-hydroxybenzoyl-CoA_TE"/>
</dbReference>
<comment type="caution">
    <text evidence="3">The sequence shown here is derived from an EMBL/GenBank/DDBJ whole genome shotgun (WGS) entry which is preliminary data.</text>
</comment>
<dbReference type="PIRSF" id="PIRSF003230">
    <property type="entry name" value="YbgC"/>
    <property type="match status" value="1"/>
</dbReference>
<proteinExistence type="inferred from homology"/>
<dbReference type="Gene3D" id="3.10.129.10">
    <property type="entry name" value="Hotdog Thioesterase"/>
    <property type="match status" value="1"/>
</dbReference>
<name>A0A098L886_9BACT</name>
<comment type="similarity">
    <text evidence="1">Belongs to the 4-hydroxybenzoyl-CoA thioesterase family.</text>
</comment>
<dbReference type="SUPFAM" id="SSF54637">
    <property type="entry name" value="Thioesterase/thiol ester dehydrase-isomerase"/>
    <property type="match status" value="1"/>
</dbReference>
<reference evidence="3 4" key="1">
    <citation type="submission" date="2014-09" db="EMBL/GenBank/DDBJ databases">
        <title>Sporocytophaga myxococcoides PG-01 genome sequencing.</title>
        <authorList>
            <person name="Liu L."/>
            <person name="Gao P.J."/>
            <person name="Chen G.J."/>
            <person name="Wang L.S."/>
        </authorList>
    </citation>
    <scope>NUCLEOTIDE SEQUENCE [LARGE SCALE GENOMIC DNA]</scope>
    <source>
        <strain evidence="3 4">PG-01</strain>
    </source>
</reference>
<keyword evidence="2" id="KW-0378">Hydrolase</keyword>
<dbReference type="STRING" id="153721.MYP_52"/>
<dbReference type="PANTHER" id="PTHR31793">
    <property type="entry name" value="4-HYDROXYBENZOYL-COA THIOESTERASE FAMILY MEMBER"/>
    <property type="match status" value="1"/>
</dbReference>
<dbReference type="AlphaFoldDB" id="A0A098L886"/>
<accession>A0A098L886</accession>
<evidence type="ECO:0000313" key="3">
    <source>
        <dbReference type="EMBL" id="GAL82826.1"/>
    </source>
</evidence>
<evidence type="ECO:0000256" key="1">
    <source>
        <dbReference type="ARBA" id="ARBA00005953"/>
    </source>
</evidence>
<dbReference type="InterPro" id="IPR029069">
    <property type="entry name" value="HotDog_dom_sf"/>
</dbReference>
<dbReference type="GO" id="GO:0047617">
    <property type="term" value="F:fatty acyl-CoA hydrolase activity"/>
    <property type="evidence" value="ECO:0007669"/>
    <property type="project" value="TreeGrafter"/>
</dbReference>
<sequence>MIEFEVQVRVRYAETDKMGYVYYGNYAAFYEVARVEMMRHLGLSYKKLEESGIMMPVLEYKTKFIKPALYDDLLRIKVFIKEVPKVRIKFEYETYNEQNILLNIGETTLVFVNSETGKPCLAPEEFERNTGSYFKKEKIQ</sequence>
<dbReference type="eggNOG" id="COG0824">
    <property type="taxonomic scope" value="Bacteria"/>
</dbReference>
<protein>
    <submittedName>
        <fullName evidence="3">Thioesterase</fullName>
    </submittedName>
</protein>